<gene>
    <name evidence="1" type="ORF">NIES593_18940</name>
</gene>
<name>A0A1U7HA67_9CYAN</name>
<dbReference type="Proteomes" id="UP000186868">
    <property type="component" value="Unassembled WGS sequence"/>
</dbReference>
<accession>A0A1U7HA67</accession>
<dbReference type="PANTHER" id="PTHR36529">
    <property type="entry name" value="SLL1095 PROTEIN"/>
    <property type="match status" value="1"/>
</dbReference>
<dbReference type="AlphaFoldDB" id="A0A1U7HA67"/>
<dbReference type="NCBIfam" id="TIGR04282">
    <property type="entry name" value="glyco_like_cofC"/>
    <property type="match status" value="1"/>
</dbReference>
<keyword evidence="2" id="KW-1185">Reference proteome</keyword>
<comment type="caution">
    <text evidence="1">The sequence shown here is derived from an EMBL/GenBank/DDBJ whole genome shotgun (WGS) entry which is preliminary data.</text>
</comment>
<evidence type="ECO:0000313" key="2">
    <source>
        <dbReference type="Proteomes" id="UP000186868"/>
    </source>
</evidence>
<organism evidence="1 2">
    <name type="scientific">Hydrococcus rivularis NIES-593</name>
    <dbReference type="NCBI Taxonomy" id="1921803"/>
    <lineage>
        <taxon>Bacteria</taxon>
        <taxon>Bacillati</taxon>
        <taxon>Cyanobacteriota</taxon>
        <taxon>Cyanophyceae</taxon>
        <taxon>Pleurocapsales</taxon>
        <taxon>Hydrococcaceae</taxon>
        <taxon>Hydrococcus</taxon>
    </lineage>
</organism>
<dbReference type="EMBL" id="MRCB01000030">
    <property type="protein sequence ID" value="OKH20454.1"/>
    <property type="molecule type" value="Genomic_DNA"/>
</dbReference>
<dbReference type="InterPro" id="IPR018641">
    <property type="entry name" value="Trfase_1_rSAM/seldom-assoc"/>
</dbReference>
<dbReference type="InterPro" id="IPR029044">
    <property type="entry name" value="Nucleotide-diphossugar_trans"/>
</dbReference>
<dbReference type="OrthoDB" id="9810303at2"/>
<proteinExistence type="predicted"/>
<dbReference type="RefSeq" id="WP_073601069.1">
    <property type="nucleotide sequence ID" value="NZ_MRCB01000030.1"/>
</dbReference>
<dbReference type="Pfam" id="PF09837">
    <property type="entry name" value="DUF2064"/>
    <property type="match status" value="1"/>
</dbReference>
<evidence type="ECO:0000313" key="1">
    <source>
        <dbReference type="EMBL" id="OKH20454.1"/>
    </source>
</evidence>
<dbReference type="Gene3D" id="3.90.550.10">
    <property type="entry name" value="Spore Coat Polysaccharide Biosynthesis Protein SpsA, Chain A"/>
    <property type="match status" value="1"/>
</dbReference>
<evidence type="ECO:0008006" key="3">
    <source>
        <dbReference type="Google" id="ProtNLM"/>
    </source>
</evidence>
<dbReference type="STRING" id="1921803.NIES593_18940"/>
<reference evidence="1 2" key="1">
    <citation type="submission" date="2016-11" db="EMBL/GenBank/DDBJ databases">
        <title>Draft Genome Sequences of Nine Cyanobacterial Strains from Diverse Habitats.</title>
        <authorList>
            <person name="Zhu T."/>
            <person name="Hou S."/>
            <person name="Lu X."/>
            <person name="Hess W.R."/>
        </authorList>
    </citation>
    <scope>NUCLEOTIDE SEQUENCE [LARGE SCALE GENOMIC DNA]</scope>
    <source>
        <strain evidence="1 2">NIES-593</strain>
    </source>
</reference>
<dbReference type="SUPFAM" id="SSF53448">
    <property type="entry name" value="Nucleotide-diphospho-sugar transferases"/>
    <property type="match status" value="1"/>
</dbReference>
<protein>
    <recommendedName>
        <fullName evidence="3">Glycosyltransferase</fullName>
    </recommendedName>
</protein>
<sequence>MSNQLIIFTRYPEPGKTKTRLIPRLGEEGAATLQHQMTEYTLTHARQLQSLLSLSVAIYFTGGNKSLIQDWLGSDLIYQQQSEGDLGQRMQSAFEQGFIVGIKQAVIIGTDCPELNVAILSEAFTALKRYDLVLGPARDGGYYLIGLSRLVPQLFQEIAWGTSEVFAQTKAIAQKLKLSIHCLPCLDDVDRPEDLYLWQRVISDNNARA</sequence>
<dbReference type="PANTHER" id="PTHR36529:SF1">
    <property type="entry name" value="GLYCOSYLTRANSFERASE"/>
    <property type="match status" value="1"/>
</dbReference>